<dbReference type="VEuPathDB" id="ToxoDB:EMH_0057160"/>
<evidence type="ECO:0000313" key="2">
    <source>
        <dbReference type="Proteomes" id="UP000030744"/>
    </source>
</evidence>
<name>U6K3J2_9EIME</name>
<dbReference type="AlphaFoldDB" id="U6K3J2"/>
<dbReference type="GeneID" id="25380357"/>
<reference evidence="1" key="2">
    <citation type="submission" date="2013-10" db="EMBL/GenBank/DDBJ databases">
        <authorList>
            <person name="Aslett M."/>
        </authorList>
    </citation>
    <scope>NUCLEOTIDE SEQUENCE [LARGE SCALE GENOMIC DNA]</scope>
    <source>
        <strain evidence="1">Houghton</strain>
    </source>
</reference>
<dbReference type="Proteomes" id="UP000030744">
    <property type="component" value="Unassembled WGS sequence"/>
</dbReference>
<dbReference type="RefSeq" id="XP_013352890.1">
    <property type="nucleotide sequence ID" value="XM_013497436.1"/>
</dbReference>
<accession>U6K3J2</accession>
<gene>
    <name evidence="1" type="ORF">EMH_0057160</name>
</gene>
<sequence length="256" mass="29599">MRNDCIDILSALMQHCPENLSFEAVQALEHARVFLHYPIRPSVMYELLDLTNTQYFKRTLELLLSEHAQTAERVLQIAPVFWYNASIHQDSEPVRVIAVATTRNFYIVERPPGLRDPLHPEVEFMYRSGEGFVILETRKYKKLKKIIKGFPADNWLAAGWMLQEEENGVYTETFDCLLMEVITQTTDFIFCLRALSGETEEERVQVLRDVVSAECLLQHLPLQLIRDSFLAIQRTSAEDEAPVDRLGLYILTSMCN</sequence>
<organism evidence="1 2">
    <name type="scientific">Eimeria mitis</name>
    <dbReference type="NCBI Taxonomy" id="44415"/>
    <lineage>
        <taxon>Eukaryota</taxon>
        <taxon>Sar</taxon>
        <taxon>Alveolata</taxon>
        <taxon>Apicomplexa</taxon>
        <taxon>Conoidasida</taxon>
        <taxon>Coccidia</taxon>
        <taxon>Eucoccidiorida</taxon>
        <taxon>Eimeriorina</taxon>
        <taxon>Eimeriidae</taxon>
        <taxon>Eimeria</taxon>
    </lineage>
</organism>
<dbReference type="EMBL" id="HG682439">
    <property type="protein sequence ID" value="CDJ30323.1"/>
    <property type="molecule type" value="Genomic_DNA"/>
</dbReference>
<reference evidence="1" key="1">
    <citation type="submission" date="2013-10" db="EMBL/GenBank/DDBJ databases">
        <title>Genomic analysis of the causative agents of coccidiosis in chickens.</title>
        <authorList>
            <person name="Reid A.J."/>
            <person name="Blake D."/>
            <person name="Billington K."/>
            <person name="Browne H."/>
            <person name="Dunn M."/>
            <person name="Hung S."/>
            <person name="Kawahara F."/>
            <person name="Miranda-Saavedra D."/>
            <person name="Mourier T."/>
            <person name="Nagra H."/>
            <person name="Otto T.D."/>
            <person name="Rawlings N."/>
            <person name="Sanchez A."/>
            <person name="Sanders M."/>
            <person name="Subramaniam C."/>
            <person name="Tay Y."/>
            <person name="Dear P."/>
            <person name="Doerig C."/>
            <person name="Gruber A."/>
            <person name="Parkinson J."/>
            <person name="Shirley M."/>
            <person name="Wan K.L."/>
            <person name="Berriman M."/>
            <person name="Tomley F."/>
            <person name="Pain A."/>
        </authorList>
    </citation>
    <scope>NUCLEOTIDE SEQUENCE [LARGE SCALE GENOMIC DNA]</scope>
    <source>
        <strain evidence="1">Houghton</strain>
    </source>
</reference>
<protein>
    <submittedName>
        <fullName evidence="1">Leucine Rich Repeat family protein, related</fullName>
    </submittedName>
</protein>
<proteinExistence type="predicted"/>
<evidence type="ECO:0000313" key="1">
    <source>
        <dbReference type="EMBL" id="CDJ30323.1"/>
    </source>
</evidence>
<keyword evidence="2" id="KW-1185">Reference proteome</keyword>
<dbReference type="OrthoDB" id="660555at2759"/>